<keyword evidence="3" id="KW-0489">Methyltransferase</keyword>
<dbReference type="PANTHER" id="PTHR44068:SF1">
    <property type="entry name" value="HYPOTHETICAL LOC100005854"/>
    <property type="match status" value="1"/>
</dbReference>
<dbReference type="InterPro" id="IPR050447">
    <property type="entry name" value="Erg6_SMT_methyltransf"/>
</dbReference>
<reference evidence="3" key="1">
    <citation type="journal article" date="2021" name="PeerJ">
        <title>Extensive microbial diversity within the chicken gut microbiome revealed by metagenomics and culture.</title>
        <authorList>
            <person name="Gilroy R."/>
            <person name="Ravi A."/>
            <person name="Getino M."/>
            <person name="Pursley I."/>
            <person name="Horton D.L."/>
            <person name="Alikhan N.F."/>
            <person name="Baker D."/>
            <person name="Gharbi K."/>
            <person name="Hall N."/>
            <person name="Watson M."/>
            <person name="Adriaenssens E.M."/>
            <person name="Foster-Nyarko E."/>
            <person name="Jarju S."/>
            <person name="Secka A."/>
            <person name="Antonio M."/>
            <person name="Oren A."/>
            <person name="Chaudhuri R.R."/>
            <person name="La Ragione R."/>
            <person name="Hildebrand F."/>
            <person name="Pallen M.J."/>
        </authorList>
    </citation>
    <scope>NUCLEOTIDE SEQUENCE</scope>
    <source>
        <strain evidence="3">ChiW19-6364</strain>
    </source>
</reference>
<proteinExistence type="predicted"/>
<sequence>MSEIKENPARPEGEGGEKMLKRMNKSHEPLRNFGFSKLPWRPDMRILDAGCGGGAAIKEMLKRSPDSVIDGIDYTEVSVRQSEALNKEYLGTRCHICQADVIRLPFSENTFDLATAIETVYFWPDIKAGFREILRVLKPAGIFAVLNEGSDPDLCDWPSVDGFMQIYRPEELEACMREAGFREIQIYHGQGQMICVTGKK</sequence>
<feature type="domain" description="Methyltransferase type 11" evidence="2">
    <location>
        <begin position="47"/>
        <end position="144"/>
    </location>
</feature>
<organism evidence="3 4">
    <name type="scientific">Candidatus Blautia stercoripullorum</name>
    <dbReference type="NCBI Taxonomy" id="2838502"/>
    <lineage>
        <taxon>Bacteria</taxon>
        <taxon>Bacillati</taxon>
        <taxon>Bacillota</taxon>
        <taxon>Clostridia</taxon>
        <taxon>Lachnospirales</taxon>
        <taxon>Lachnospiraceae</taxon>
        <taxon>Blautia</taxon>
    </lineage>
</organism>
<dbReference type="SUPFAM" id="SSF53335">
    <property type="entry name" value="S-adenosyl-L-methionine-dependent methyltransferases"/>
    <property type="match status" value="1"/>
</dbReference>
<accession>A0A9D2U4C8</accession>
<dbReference type="Pfam" id="PF08241">
    <property type="entry name" value="Methyltransf_11"/>
    <property type="match status" value="1"/>
</dbReference>
<dbReference type="Gene3D" id="3.40.50.150">
    <property type="entry name" value="Vaccinia Virus protein VP39"/>
    <property type="match status" value="1"/>
</dbReference>
<protein>
    <submittedName>
        <fullName evidence="3">Class I SAM-dependent methyltransferase</fullName>
    </submittedName>
</protein>
<dbReference type="GO" id="GO:0032259">
    <property type="term" value="P:methylation"/>
    <property type="evidence" value="ECO:0007669"/>
    <property type="project" value="UniProtKB-KW"/>
</dbReference>
<dbReference type="AlphaFoldDB" id="A0A9D2U4C8"/>
<dbReference type="InterPro" id="IPR013216">
    <property type="entry name" value="Methyltransf_11"/>
</dbReference>
<evidence type="ECO:0000256" key="1">
    <source>
        <dbReference type="ARBA" id="ARBA00022679"/>
    </source>
</evidence>
<dbReference type="CDD" id="cd02440">
    <property type="entry name" value="AdoMet_MTases"/>
    <property type="match status" value="1"/>
</dbReference>
<evidence type="ECO:0000313" key="4">
    <source>
        <dbReference type="Proteomes" id="UP000823850"/>
    </source>
</evidence>
<keyword evidence="1" id="KW-0808">Transferase</keyword>
<evidence type="ECO:0000259" key="2">
    <source>
        <dbReference type="Pfam" id="PF08241"/>
    </source>
</evidence>
<reference evidence="3" key="2">
    <citation type="submission" date="2021-04" db="EMBL/GenBank/DDBJ databases">
        <authorList>
            <person name="Gilroy R."/>
        </authorList>
    </citation>
    <scope>NUCLEOTIDE SEQUENCE</scope>
    <source>
        <strain evidence="3">ChiW19-6364</strain>
    </source>
</reference>
<dbReference type="Proteomes" id="UP000823850">
    <property type="component" value="Unassembled WGS sequence"/>
</dbReference>
<dbReference type="GO" id="GO:0016126">
    <property type="term" value="P:sterol biosynthetic process"/>
    <property type="evidence" value="ECO:0007669"/>
    <property type="project" value="TreeGrafter"/>
</dbReference>
<name>A0A9D2U4C8_9FIRM</name>
<comment type="caution">
    <text evidence="3">The sequence shown here is derived from an EMBL/GenBank/DDBJ whole genome shotgun (WGS) entry which is preliminary data.</text>
</comment>
<evidence type="ECO:0000313" key="3">
    <source>
        <dbReference type="EMBL" id="HJD39407.1"/>
    </source>
</evidence>
<dbReference type="EMBL" id="DWUX01000097">
    <property type="protein sequence ID" value="HJD39407.1"/>
    <property type="molecule type" value="Genomic_DNA"/>
</dbReference>
<gene>
    <name evidence="3" type="ORF">H9913_05205</name>
</gene>
<dbReference type="InterPro" id="IPR029063">
    <property type="entry name" value="SAM-dependent_MTases_sf"/>
</dbReference>
<dbReference type="GO" id="GO:0003838">
    <property type="term" value="F:sterol 24-C-methyltransferase activity"/>
    <property type="evidence" value="ECO:0007669"/>
    <property type="project" value="TreeGrafter"/>
</dbReference>
<dbReference type="PANTHER" id="PTHR44068">
    <property type="entry name" value="ZGC:194242"/>
    <property type="match status" value="1"/>
</dbReference>